<dbReference type="EMBL" id="JAABOA010002940">
    <property type="protein sequence ID" value="KAF9579217.1"/>
    <property type="molecule type" value="Genomic_DNA"/>
</dbReference>
<protein>
    <submittedName>
        <fullName evidence="3">Uncharacterized protein</fullName>
    </submittedName>
</protein>
<organism evidence="3 4">
    <name type="scientific">Lunasporangiospora selenospora</name>
    <dbReference type="NCBI Taxonomy" id="979761"/>
    <lineage>
        <taxon>Eukaryota</taxon>
        <taxon>Fungi</taxon>
        <taxon>Fungi incertae sedis</taxon>
        <taxon>Mucoromycota</taxon>
        <taxon>Mortierellomycotina</taxon>
        <taxon>Mortierellomycetes</taxon>
        <taxon>Mortierellales</taxon>
        <taxon>Mortierellaceae</taxon>
        <taxon>Lunasporangiospora</taxon>
    </lineage>
</organism>
<proteinExistence type="predicted"/>
<accession>A0A9P6FPH0</accession>
<feature type="transmembrane region" description="Helical" evidence="2">
    <location>
        <begin position="379"/>
        <end position="398"/>
    </location>
</feature>
<feature type="compositionally biased region" description="Basic and acidic residues" evidence="1">
    <location>
        <begin position="28"/>
        <end position="39"/>
    </location>
</feature>
<evidence type="ECO:0000256" key="2">
    <source>
        <dbReference type="SAM" id="Phobius"/>
    </source>
</evidence>
<keyword evidence="2" id="KW-1133">Transmembrane helix</keyword>
<feature type="transmembrane region" description="Helical" evidence="2">
    <location>
        <begin position="497"/>
        <end position="519"/>
    </location>
</feature>
<feature type="region of interest" description="Disordered" evidence="1">
    <location>
        <begin position="1"/>
        <end position="81"/>
    </location>
</feature>
<dbReference type="PANTHER" id="PTHR31061:SF24">
    <property type="entry name" value="LD22376P"/>
    <property type="match status" value="1"/>
</dbReference>
<feature type="transmembrane region" description="Helical" evidence="2">
    <location>
        <begin position="440"/>
        <end position="458"/>
    </location>
</feature>
<feature type="transmembrane region" description="Helical" evidence="2">
    <location>
        <begin position="127"/>
        <end position="151"/>
    </location>
</feature>
<feature type="region of interest" description="Disordered" evidence="1">
    <location>
        <begin position="286"/>
        <end position="309"/>
    </location>
</feature>
<reference evidence="3" key="1">
    <citation type="journal article" date="2020" name="Fungal Divers.">
        <title>Resolving the Mortierellaceae phylogeny through synthesis of multi-gene phylogenetics and phylogenomics.</title>
        <authorList>
            <person name="Vandepol N."/>
            <person name="Liber J."/>
            <person name="Desiro A."/>
            <person name="Na H."/>
            <person name="Kennedy M."/>
            <person name="Barry K."/>
            <person name="Grigoriev I.V."/>
            <person name="Miller A.N."/>
            <person name="O'Donnell K."/>
            <person name="Stajich J.E."/>
            <person name="Bonito G."/>
        </authorList>
    </citation>
    <scope>NUCLEOTIDE SEQUENCE</scope>
    <source>
        <strain evidence="3">KOD1015</strain>
    </source>
</reference>
<gene>
    <name evidence="3" type="ORF">BGW38_004612</name>
</gene>
<dbReference type="AlphaFoldDB" id="A0A9P6FPH0"/>
<feature type="transmembrane region" description="Helical" evidence="2">
    <location>
        <begin position="254"/>
        <end position="274"/>
    </location>
</feature>
<keyword evidence="4" id="KW-1185">Reference proteome</keyword>
<evidence type="ECO:0000313" key="4">
    <source>
        <dbReference type="Proteomes" id="UP000780801"/>
    </source>
</evidence>
<dbReference type="PANTHER" id="PTHR31061">
    <property type="entry name" value="LD22376P"/>
    <property type="match status" value="1"/>
</dbReference>
<feature type="transmembrane region" description="Helical" evidence="2">
    <location>
        <begin position="347"/>
        <end position="367"/>
    </location>
</feature>
<feature type="compositionally biased region" description="Low complexity" evidence="1">
    <location>
        <begin position="59"/>
        <end position="81"/>
    </location>
</feature>
<sequence>MQDSNTGEMLLHCSNPLKIPQHQQIDIPSDHHPKDRTLDQHGPSPDQTQHPSPRRKPTTPRTNNSSPIQQPATASPPSSSFARTSFWNRYRGRILASLRIIKRATLLFCMGLFINGLELINTSGEDVWIRIPGVLQRIGFSFMILALLLIWSPLRPKSGALEQSHSQISRIGLPLFCTSLWFVLTYGVQSTATIPIPGCDKPPTFPAGDLNSGVALFNQRLTPPQCTAQAYLDALLFTRAHDPNYPMVDAEGTIGTLMSIMTTWLGWVIGVLIMDHQRLQKTMTKRLTEQHDAGQAHDPISAEERSDIASPSSVRALVGPLNESDVSSSSLQEQLTRQQRTNLLASLGQWFMIGVCVMYAGAMLGWFLPISKPLWTPSFTLYTGGVSTTTLCILMYIYDLPSDPMQPRVPEGHVTRGPFYEILNDLWMVLQKMAKVSSQAITSFLICYGCNPTLIYMLSEVVMTVLRRIPVNGGEEWIQSAWAYLFFNSFYRFMSPAWASIFFSLVYILLFAPLMFFLYRRGLFLRV</sequence>
<dbReference type="Proteomes" id="UP000780801">
    <property type="component" value="Unassembled WGS sequence"/>
</dbReference>
<evidence type="ECO:0000313" key="3">
    <source>
        <dbReference type="EMBL" id="KAF9579217.1"/>
    </source>
</evidence>
<name>A0A9P6FPH0_9FUNG</name>
<evidence type="ECO:0000256" key="1">
    <source>
        <dbReference type="SAM" id="MobiDB-lite"/>
    </source>
</evidence>
<feature type="transmembrane region" description="Helical" evidence="2">
    <location>
        <begin position="100"/>
        <end position="121"/>
    </location>
</feature>
<keyword evidence="2" id="KW-0472">Membrane</keyword>
<feature type="transmembrane region" description="Helical" evidence="2">
    <location>
        <begin position="171"/>
        <end position="188"/>
    </location>
</feature>
<dbReference type="OrthoDB" id="2149840at2759"/>
<keyword evidence="2" id="KW-0812">Transmembrane</keyword>
<feature type="compositionally biased region" description="Basic and acidic residues" evidence="1">
    <location>
        <begin position="286"/>
        <end position="307"/>
    </location>
</feature>
<comment type="caution">
    <text evidence="3">The sequence shown here is derived from an EMBL/GenBank/DDBJ whole genome shotgun (WGS) entry which is preliminary data.</text>
</comment>